<comment type="subcellular location">
    <subcellularLocation>
        <location evidence="10">Cytoplasm</location>
    </subcellularLocation>
</comment>
<evidence type="ECO:0000256" key="3">
    <source>
        <dbReference type="ARBA" id="ARBA00022630"/>
    </source>
</evidence>
<evidence type="ECO:0000259" key="12">
    <source>
        <dbReference type="Pfam" id="PF01266"/>
    </source>
</evidence>
<dbReference type="HAMAP" id="MF_01102">
    <property type="entry name" value="MnmC"/>
    <property type="match status" value="1"/>
</dbReference>
<dbReference type="Gene3D" id="3.50.50.60">
    <property type="entry name" value="FAD/NAD(P)-binding domain"/>
    <property type="match status" value="1"/>
</dbReference>
<dbReference type="Pfam" id="PF01266">
    <property type="entry name" value="DAO"/>
    <property type="match status" value="1"/>
</dbReference>
<feature type="domain" description="FAD dependent oxidoreductase" evidence="12">
    <location>
        <begin position="244"/>
        <end position="595"/>
    </location>
</feature>
<keyword evidence="3 10" id="KW-0285">Flavoprotein</keyword>
<evidence type="ECO:0000256" key="4">
    <source>
        <dbReference type="ARBA" id="ARBA00022679"/>
    </source>
</evidence>
<dbReference type="Proteomes" id="UP000242205">
    <property type="component" value="Chromosome"/>
</dbReference>
<evidence type="ECO:0000313" key="15">
    <source>
        <dbReference type="Proteomes" id="UP000242205"/>
    </source>
</evidence>
<keyword evidence="5 10" id="KW-0949">S-adenosyl-L-methionine</keyword>
<dbReference type="Pfam" id="PF05430">
    <property type="entry name" value="Methyltransf_30"/>
    <property type="match status" value="1"/>
</dbReference>
<dbReference type="InterPro" id="IPR017610">
    <property type="entry name" value="tRNA_S-uridine_synth_MnmC_C"/>
</dbReference>
<dbReference type="InterPro" id="IPR047785">
    <property type="entry name" value="tRNA_MNMC2"/>
</dbReference>
<evidence type="ECO:0000256" key="7">
    <source>
        <dbReference type="ARBA" id="ARBA00022827"/>
    </source>
</evidence>
<proteinExistence type="inferred from homology"/>
<keyword evidence="1 10" id="KW-0963">Cytoplasm</keyword>
<dbReference type="KEGG" id="atw:C0099_08920"/>
<dbReference type="GO" id="GO:0016645">
    <property type="term" value="F:oxidoreductase activity, acting on the CH-NH group of donors"/>
    <property type="evidence" value="ECO:0007669"/>
    <property type="project" value="InterPro"/>
</dbReference>
<evidence type="ECO:0000256" key="9">
    <source>
        <dbReference type="ARBA" id="ARBA00023268"/>
    </source>
</evidence>
<dbReference type="EC" id="2.1.1.61" evidence="10"/>
<evidence type="ECO:0000256" key="8">
    <source>
        <dbReference type="ARBA" id="ARBA00023002"/>
    </source>
</evidence>
<comment type="similarity">
    <text evidence="10">In the N-terminal section; belongs to the methyltransferase superfamily. tRNA (mnm(5)s(2)U34)-methyltransferase family.</text>
</comment>
<keyword evidence="6 10" id="KW-0819">tRNA processing</keyword>
<gene>
    <name evidence="10" type="primary">mnmC</name>
    <name evidence="14" type="ORF">C0099_08920</name>
</gene>
<dbReference type="GO" id="GO:0004808">
    <property type="term" value="F:tRNA (5-methylaminomethyl-2-thiouridylate)(34)-methyltransferase activity"/>
    <property type="evidence" value="ECO:0007669"/>
    <property type="project" value="UniProtKB-EC"/>
</dbReference>
<feature type="domain" description="MnmC-like methyltransferase" evidence="13">
    <location>
        <begin position="110"/>
        <end position="229"/>
    </location>
</feature>
<dbReference type="InterPro" id="IPR036188">
    <property type="entry name" value="FAD/NAD-bd_sf"/>
</dbReference>
<reference evidence="14 15" key="1">
    <citation type="submission" date="2018-01" db="EMBL/GenBank/DDBJ databases">
        <authorList>
            <person name="Fu G.-Y."/>
        </authorList>
    </citation>
    <scope>NUCLEOTIDE SEQUENCE [LARGE SCALE GENOMIC DNA]</scope>
    <source>
        <strain evidence="14 15">SY39</strain>
    </source>
</reference>
<dbReference type="Gene3D" id="3.30.9.10">
    <property type="entry name" value="D-Amino Acid Oxidase, subunit A, domain 2"/>
    <property type="match status" value="1"/>
</dbReference>
<evidence type="ECO:0000256" key="11">
    <source>
        <dbReference type="SAM" id="MobiDB-lite"/>
    </source>
</evidence>
<dbReference type="GO" id="GO:0005737">
    <property type="term" value="C:cytoplasm"/>
    <property type="evidence" value="ECO:0007669"/>
    <property type="project" value="UniProtKB-SubCell"/>
</dbReference>
<keyword evidence="2 10" id="KW-0489">Methyltransferase</keyword>
<dbReference type="InterPro" id="IPR023032">
    <property type="entry name" value="tRNA_MAMT_biosynth_bifunc_MnmC"/>
</dbReference>
<evidence type="ECO:0000256" key="1">
    <source>
        <dbReference type="ARBA" id="ARBA00022490"/>
    </source>
</evidence>
<dbReference type="SUPFAM" id="SSF54373">
    <property type="entry name" value="FAD-linked reductases, C-terminal domain"/>
    <property type="match status" value="1"/>
</dbReference>
<feature type="region of interest" description="Disordered" evidence="11">
    <location>
        <begin position="598"/>
        <end position="631"/>
    </location>
</feature>
<dbReference type="PANTHER" id="PTHR13847:SF283">
    <property type="entry name" value="TRNA 5-METHYLAMINOMETHYL-2-THIOURIDINE BIOSYNTHESIS BIFUNCTIONAL PROTEIN MNMC"/>
    <property type="match status" value="1"/>
</dbReference>
<keyword evidence="9 10" id="KW-0511">Multifunctional enzyme</keyword>
<evidence type="ECO:0000256" key="10">
    <source>
        <dbReference type="HAMAP-Rule" id="MF_01102"/>
    </source>
</evidence>
<dbReference type="NCBIfam" id="NF002481">
    <property type="entry name" value="PRK01747.1-2"/>
    <property type="match status" value="1"/>
</dbReference>
<evidence type="ECO:0000259" key="13">
    <source>
        <dbReference type="Pfam" id="PF05430"/>
    </source>
</evidence>
<protein>
    <recommendedName>
        <fullName evidence="10">tRNA 5-methylaminomethyl-2-thiouridine biosynthesis bifunctional protein MnmC</fullName>
        <shortName evidence="10">tRNA mnm(5)s(2)U biosynthesis bifunctional protein</shortName>
    </recommendedName>
    <domain>
        <recommendedName>
            <fullName evidence="10">tRNA (mnm(5)s(2)U34)-methyltransferase</fullName>
            <ecNumber evidence="10">2.1.1.61</ecNumber>
        </recommendedName>
    </domain>
    <domain>
        <recommendedName>
            <fullName evidence="10">FAD-dependent cmnm(5)s(2)U34 oxidoreductase</fullName>
            <ecNumber evidence="10">1.5.-.-</ecNumber>
        </recommendedName>
    </domain>
</protein>
<comment type="similarity">
    <text evidence="10">In the C-terminal section; belongs to the DAO family.</text>
</comment>
<dbReference type="NCBIfam" id="NF033855">
    <property type="entry name" value="tRNA_MNMC2"/>
    <property type="match status" value="1"/>
</dbReference>
<dbReference type="GO" id="GO:0002098">
    <property type="term" value="P:tRNA wobble uridine modification"/>
    <property type="evidence" value="ECO:0007669"/>
    <property type="project" value="TreeGrafter"/>
</dbReference>
<evidence type="ECO:0000256" key="2">
    <source>
        <dbReference type="ARBA" id="ARBA00022603"/>
    </source>
</evidence>
<evidence type="ECO:0000256" key="6">
    <source>
        <dbReference type="ARBA" id="ARBA00022694"/>
    </source>
</evidence>
<keyword evidence="8 10" id="KW-0560">Oxidoreductase</keyword>
<dbReference type="AlphaFoldDB" id="A0A2I6S729"/>
<name>A0A2I6S729_9RHOO</name>
<dbReference type="EMBL" id="CP025682">
    <property type="protein sequence ID" value="AUN95049.1"/>
    <property type="molecule type" value="Genomic_DNA"/>
</dbReference>
<dbReference type="GO" id="GO:0032259">
    <property type="term" value="P:methylation"/>
    <property type="evidence" value="ECO:0007669"/>
    <property type="project" value="UniProtKB-KW"/>
</dbReference>
<comment type="catalytic activity">
    <reaction evidence="10">
        <text>5-aminomethyl-2-thiouridine(34) in tRNA + S-adenosyl-L-methionine = 5-methylaminomethyl-2-thiouridine(34) in tRNA + S-adenosyl-L-homocysteine + H(+)</text>
        <dbReference type="Rhea" id="RHEA:19569"/>
        <dbReference type="Rhea" id="RHEA-COMP:10195"/>
        <dbReference type="Rhea" id="RHEA-COMP:10197"/>
        <dbReference type="ChEBI" id="CHEBI:15378"/>
        <dbReference type="ChEBI" id="CHEBI:57856"/>
        <dbReference type="ChEBI" id="CHEBI:59789"/>
        <dbReference type="ChEBI" id="CHEBI:74454"/>
        <dbReference type="ChEBI" id="CHEBI:74455"/>
        <dbReference type="EC" id="2.1.1.61"/>
    </reaction>
</comment>
<dbReference type="Gene3D" id="3.40.50.150">
    <property type="entry name" value="Vaccinia Virus protein VP39"/>
    <property type="match status" value="1"/>
</dbReference>
<comment type="function">
    <text evidence="10">Catalyzes the last two steps in the biosynthesis of 5-methylaminomethyl-2-thiouridine (mnm(5)s(2)U) at the wobble position (U34) in tRNA. Catalyzes the FAD-dependent demodification of cmnm(5)s(2)U34 to nm(5)s(2)U34, followed by the transfer of a methyl group from S-adenosyl-L-methionine to nm(5)s(2)U34, to form mnm(5)s(2)U34.</text>
</comment>
<feature type="region of interest" description="FAD-dependent cmnm(5)s(2)U34 oxidoreductase" evidence="10">
    <location>
        <begin position="247"/>
        <end position="631"/>
    </location>
</feature>
<dbReference type="EC" id="1.5.-.-" evidence="10"/>
<dbReference type="PANTHER" id="PTHR13847">
    <property type="entry name" value="SARCOSINE DEHYDROGENASE-RELATED"/>
    <property type="match status" value="1"/>
</dbReference>
<dbReference type="InterPro" id="IPR029063">
    <property type="entry name" value="SAM-dependent_MTases_sf"/>
</dbReference>
<comment type="cofactor">
    <cofactor evidence="10">
        <name>FAD</name>
        <dbReference type="ChEBI" id="CHEBI:57692"/>
    </cofactor>
</comment>
<organism evidence="14 15">
    <name type="scientific">Pseudazoarcus pumilus</name>
    <dbReference type="NCBI Taxonomy" id="2067960"/>
    <lineage>
        <taxon>Bacteria</taxon>
        <taxon>Pseudomonadati</taxon>
        <taxon>Pseudomonadota</taxon>
        <taxon>Betaproteobacteria</taxon>
        <taxon>Rhodocyclales</taxon>
        <taxon>Zoogloeaceae</taxon>
        <taxon>Pseudazoarcus</taxon>
    </lineage>
</organism>
<evidence type="ECO:0000256" key="5">
    <source>
        <dbReference type="ARBA" id="ARBA00022691"/>
    </source>
</evidence>
<dbReference type="RefSeq" id="WP_102247115.1">
    <property type="nucleotide sequence ID" value="NZ_CP025682.1"/>
</dbReference>
<evidence type="ECO:0000313" key="14">
    <source>
        <dbReference type="EMBL" id="AUN95049.1"/>
    </source>
</evidence>
<feature type="region of interest" description="tRNA (mnm(5)s(2)U34)-methyltransferase" evidence="10">
    <location>
        <begin position="1"/>
        <end position="232"/>
    </location>
</feature>
<keyword evidence="4 10" id="KW-0808">Transferase</keyword>
<dbReference type="InterPro" id="IPR006076">
    <property type="entry name" value="FAD-dep_OxRdtase"/>
</dbReference>
<dbReference type="SUPFAM" id="SSF51905">
    <property type="entry name" value="FAD/NAD(P)-binding domain"/>
    <property type="match status" value="1"/>
</dbReference>
<dbReference type="GO" id="GO:0050660">
    <property type="term" value="F:flavin adenine dinucleotide binding"/>
    <property type="evidence" value="ECO:0007669"/>
    <property type="project" value="UniProtKB-UniRule"/>
</dbReference>
<dbReference type="OrthoDB" id="9786494at2"/>
<keyword evidence="7 10" id="KW-0274">FAD</keyword>
<dbReference type="InterPro" id="IPR008471">
    <property type="entry name" value="MnmC-like_methylTransf"/>
</dbReference>
<dbReference type="NCBIfam" id="TIGR03197">
    <property type="entry name" value="MnmC_Cterm"/>
    <property type="match status" value="1"/>
</dbReference>
<sequence length="631" mass="68039">MPRLSPARLSFRDDGTPWSEAYQDIYHSSAGGLEQAQRVFLEGNALPARWQGRETFTIVETGFGLGLNFLVTWAAWRDDASRCERLHYVSAELHPFTATDLAAAHDASPQFAPLIAELTSHWPSLVPGFHRLHLDGGRVILTLLFGDACTLLAQLDARADAFYLDGFAPRVNPAMWSEALIGDLARLAAPDATLATWSVHGATRRALQQAGFDCDRRRGFAAKSQMLVGRFTRGRTPPQTHRHALVIGAGLAGSAIAHRLLDRGWRVALIDAADGPAQGASGNHAGVLRALPSRDDNRMSRITRAGALYGMHHMRRLSMAGLPVRWAACGVLHLARDDKQAARQREVVAALDDPAEVLRFVERDEASRIAGWPLAIGGWWFPAGGWVNPPSLCAANLAAWPKRLRTHYGREVAALEDTGSEWVARDADGWEVARAPVAILANGTAISRLSQGAAIPVVAARGQVSHVRARNGKTAEVVVCRGGYVSPAIDGLMAAGATFSVDDDDATLREADHAENLAKLATMLPGFDAEIVGGRVGFRPASPDRLPIVGAVPDAARPHHGTLATVARHRDLYAVSGFGARGLVWSALVAEMLASQLNDEPSPMERELRDAMDPARYVLRPPGRPGTRAED</sequence>
<dbReference type="NCBIfam" id="NF002483">
    <property type="entry name" value="PRK01747.1-4"/>
    <property type="match status" value="1"/>
</dbReference>
<keyword evidence="15" id="KW-1185">Reference proteome</keyword>
<accession>A0A2I6S729</accession>
<feature type="compositionally biased region" description="Basic and acidic residues" evidence="11">
    <location>
        <begin position="603"/>
        <end position="613"/>
    </location>
</feature>